<accession>A0A840LGP6</accession>
<dbReference type="EMBL" id="JACHLP010000006">
    <property type="protein sequence ID" value="MBB4844457.1"/>
    <property type="molecule type" value="Genomic_DNA"/>
</dbReference>
<reference evidence="1 2" key="1">
    <citation type="submission" date="2020-08" db="EMBL/GenBank/DDBJ databases">
        <title>Functional genomics of gut bacteria from endangered species of beetles.</title>
        <authorList>
            <person name="Carlos-Shanley C."/>
        </authorList>
    </citation>
    <scope>NUCLEOTIDE SEQUENCE [LARGE SCALE GENOMIC DNA]</scope>
    <source>
        <strain evidence="1 2">S00239</strain>
    </source>
</reference>
<sequence length="111" mass="12785">MKSSPVRAGRMARAGPACLGLCRRNFFRFSAITENIFRFSRFTSEIKEIHACFTKIHCAYETKKKVFSENTERKNQKNGKRKFACLSLPCVVRLALAEVISFPESKPWLCF</sequence>
<dbReference type="AlphaFoldDB" id="A0A840LGP6"/>
<dbReference type="Proteomes" id="UP000562027">
    <property type="component" value="Unassembled WGS sequence"/>
</dbReference>
<proteinExistence type="predicted"/>
<comment type="caution">
    <text evidence="1">The sequence shown here is derived from an EMBL/GenBank/DDBJ whole genome shotgun (WGS) entry which is preliminary data.</text>
</comment>
<evidence type="ECO:0000313" key="1">
    <source>
        <dbReference type="EMBL" id="MBB4844457.1"/>
    </source>
</evidence>
<gene>
    <name evidence="1" type="ORF">HNP55_003001</name>
</gene>
<dbReference type="RefSeq" id="WP_184300886.1">
    <property type="nucleotide sequence ID" value="NZ_JACHLP010000006.1"/>
</dbReference>
<name>A0A840LGP6_9BURK</name>
<organism evidence="1 2">
    <name type="scientific">Roseateles oligotrophus</name>
    <dbReference type="NCBI Taxonomy" id="1769250"/>
    <lineage>
        <taxon>Bacteria</taxon>
        <taxon>Pseudomonadati</taxon>
        <taxon>Pseudomonadota</taxon>
        <taxon>Betaproteobacteria</taxon>
        <taxon>Burkholderiales</taxon>
        <taxon>Sphaerotilaceae</taxon>
        <taxon>Roseateles</taxon>
    </lineage>
</organism>
<keyword evidence="2" id="KW-1185">Reference proteome</keyword>
<evidence type="ECO:0000313" key="2">
    <source>
        <dbReference type="Proteomes" id="UP000562027"/>
    </source>
</evidence>
<protein>
    <submittedName>
        <fullName evidence="1">Uncharacterized protein</fullName>
    </submittedName>
</protein>